<keyword evidence="1" id="KW-0472">Membrane</keyword>
<comment type="caution">
    <text evidence="2">The sequence shown here is derived from an EMBL/GenBank/DDBJ whole genome shotgun (WGS) entry which is preliminary data.</text>
</comment>
<name>A0A103XDK8_CYNCS</name>
<evidence type="ECO:0000313" key="3">
    <source>
        <dbReference type="Proteomes" id="UP000243975"/>
    </source>
</evidence>
<gene>
    <name evidence="2" type="ORF">Ccrd_025799</name>
</gene>
<keyword evidence="3" id="KW-1185">Reference proteome</keyword>
<dbReference type="Gramene" id="KVH88760">
    <property type="protein sequence ID" value="KVH88760"/>
    <property type="gene ID" value="Ccrd_025799"/>
</dbReference>
<keyword evidence="1" id="KW-1133">Transmembrane helix</keyword>
<organism evidence="2 3">
    <name type="scientific">Cynara cardunculus var. scolymus</name>
    <name type="common">Globe artichoke</name>
    <name type="synonym">Cynara scolymus</name>
    <dbReference type="NCBI Taxonomy" id="59895"/>
    <lineage>
        <taxon>Eukaryota</taxon>
        <taxon>Viridiplantae</taxon>
        <taxon>Streptophyta</taxon>
        <taxon>Embryophyta</taxon>
        <taxon>Tracheophyta</taxon>
        <taxon>Spermatophyta</taxon>
        <taxon>Magnoliopsida</taxon>
        <taxon>eudicotyledons</taxon>
        <taxon>Gunneridae</taxon>
        <taxon>Pentapetalae</taxon>
        <taxon>asterids</taxon>
        <taxon>campanulids</taxon>
        <taxon>Asterales</taxon>
        <taxon>Asteraceae</taxon>
        <taxon>Carduoideae</taxon>
        <taxon>Cardueae</taxon>
        <taxon>Carduinae</taxon>
        <taxon>Cynara</taxon>
    </lineage>
</organism>
<evidence type="ECO:0000313" key="2">
    <source>
        <dbReference type="EMBL" id="KVH88760.1"/>
    </source>
</evidence>
<feature type="transmembrane region" description="Helical" evidence="1">
    <location>
        <begin position="37"/>
        <end position="58"/>
    </location>
</feature>
<dbReference type="EMBL" id="LEKV01005340">
    <property type="protein sequence ID" value="KVH88760.1"/>
    <property type="molecule type" value="Genomic_DNA"/>
</dbReference>
<keyword evidence="1" id="KW-0812">Transmembrane</keyword>
<proteinExistence type="predicted"/>
<protein>
    <submittedName>
        <fullName evidence="2">Uncharacterized protein</fullName>
    </submittedName>
</protein>
<sequence>MHSTNVVFLLFETALNSLVSCFRFLNTKTDPITIPFVSNRVPIGGVVALSMLWKFLVIKLKNFLLLRMFLQDGESASS</sequence>
<reference evidence="2 3" key="1">
    <citation type="journal article" date="2016" name="Sci. Rep.">
        <title>The genome sequence of the outbreeding globe artichoke constructed de novo incorporating a phase-aware low-pass sequencing strategy of F1 progeny.</title>
        <authorList>
            <person name="Scaglione D."/>
            <person name="Reyes-Chin-Wo S."/>
            <person name="Acquadro A."/>
            <person name="Froenicke L."/>
            <person name="Portis E."/>
            <person name="Beitel C."/>
            <person name="Tirone M."/>
            <person name="Mauro R."/>
            <person name="Lo Monaco A."/>
            <person name="Mauromicale G."/>
            <person name="Faccioli P."/>
            <person name="Cattivelli L."/>
            <person name="Rieseberg L."/>
            <person name="Michelmore R."/>
            <person name="Lanteri S."/>
        </authorList>
    </citation>
    <scope>NUCLEOTIDE SEQUENCE [LARGE SCALE GENOMIC DNA]</scope>
    <source>
        <strain evidence="2">2C</strain>
    </source>
</reference>
<evidence type="ECO:0000256" key="1">
    <source>
        <dbReference type="SAM" id="Phobius"/>
    </source>
</evidence>
<dbReference type="AlphaFoldDB" id="A0A103XDK8"/>
<accession>A0A103XDK8</accession>
<dbReference type="Proteomes" id="UP000243975">
    <property type="component" value="Unassembled WGS sequence"/>
</dbReference>
<feature type="transmembrane region" description="Helical" evidence="1">
    <location>
        <begin position="6"/>
        <end position="25"/>
    </location>
</feature>